<proteinExistence type="predicted"/>
<dbReference type="InterPro" id="IPR021109">
    <property type="entry name" value="Peptidase_aspartic_dom_sf"/>
</dbReference>
<dbReference type="InterPro" id="IPR043128">
    <property type="entry name" value="Rev_trsase/Diguanyl_cyclase"/>
</dbReference>
<organism evidence="1 2">
    <name type="scientific">Gossypium australe</name>
    <dbReference type="NCBI Taxonomy" id="47621"/>
    <lineage>
        <taxon>Eukaryota</taxon>
        <taxon>Viridiplantae</taxon>
        <taxon>Streptophyta</taxon>
        <taxon>Embryophyta</taxon>
        <taxon>Tracheophyta</taxon>
        <taxon>Spermatophyta</taxon>
        <taxon>Magnoliopsida</taxon>
        <taxon>eudicotyledons</taxon>
        <taxon>Gunneridae</taxon>
        <taxon>Pentapetalae</taxon>
        <taxon>rosids</taxon>
        <taxon>malvids</taxon>
        <taxon>Malvales</taxon>
        <taxon>Malvaceae</taxon>
        <taxon>Malvoideae</taxon>
        <taxon>Gossypium</taxon>
    </lineage>
</organism>
<dbReference type="EMBL" id="SMMG02000004">
    <property type="protein sequence ID" value="KAA3476926.1"/>
    <property type="molecule type" value="Genomic_DNA"/>
</dbReference>
<reference evidence="2" key="1">
    <citation type="journal article" date="2019" name="Plant Biotechnol. J.">
        <title>Genome sequencing of the Australian wild diploid species Gossypium australe highlights disease resistance and delayed gland morphogenesis.</title>
        <authorList>
            <person name="Cai Y."/>
            <person name="Cai X."/>
            <person name="Wang Q."/>
            <person name="Wang P."/>
            <person name="Zhang Y."/>
            <person name="Cai C."/>
            <person name="Xu Y."/>
            <person name="Wang K."/>
            <person name="Zhou Z."/>
            <person name="Wang C."/>
            <person name="Geng S."/>
            <person name="Li B."/>
            <person name="Dong Q."/>
            <person name="Hou Y."/>
            <person name="Wang H."/>
            <person name="Ai P."/>
            <person name="Liu Z."/>
            <person name="Yi F."/>
            <person name="Sun M."/>
            <person name="An G."/>
            <person name="Cheng J."/>
            <person name="Zhang Y."/>
            <person name="Shi Q."/>
            <person name="Xie Y."/>
            <person name="Shi X."/>
            <person name="Chang Y."/>
            <person name="Huang F."/>
            <person name="Chen Y."/>
            <person name="Hong S."/>
            <person name="Mi L."/>
            <person name="Sun Q."/>
            <person name="Zhang L."/>
            <person name="Zhou B."/>
            <person name="Peng R."/>
            <person name="Zhang X."/>
            <person name="Liu F."/>
        </authorList>
    </citation>
    <scope>NUCLEOTIDE SEQUENCE [LARGE SCALE GENOMIC DNA]</scope>
    <source>
        <strain evidence="2">cv. PA1801</strain>
    </source>
</reference>
<dbReference type="Proteomes" id="UP000325315">
    <property type="component" value="Unassembled WGS sequence"/>
</dbReference>
<accession>A0A5B6W675</accession>
<evidence type="ECO:0000313" key="2">
    <source>
        <dbReference type="Proteomes" id="UP000325315"/>
    </source>
</evidence>
<keyword evidence="2" id="KW-1185">Reference proteome</keyword>
<evidence type="ECO:0000313" key="1">
    <source>
        <dbReference type="EMBL" id="KAA3476926.1"/>
    </source>
</evidence>
<dbReference type="InterPro" id="IPR043502">
    <property type="entry name" value="DNA/RNA_pol_sf"/>
</dbReference>
<dbReference type="OrthoDB" id="1922084at2759"/>
<dbReference type="Gene3D" id="3.30.70.270">
    <property type="match status" value="1"/>
</dbReference>
<comment type="caution">
    <text evidence="1">The sequence shown here is derived from an EMBL/GenBank/DDBJ whole genome shotgun (WGS) entry which is preliminary data.</text>
</comment>
<gene>
    <name evidence="1" type="ORF">EPI10_010857</name>
</gene>
<sequence>MFVISCKTGNVGIKKTMSSLGASINVMSLSIYKVLNVDPLKETCVIIQLADRSVVYLEGVLEDILVKVNEIIFLANFYIINMEDDNSMSSSGILLGRLFLSTANTNIDVRSDMLLWNSTLKLSNLIEMLNVSNVDIIEPLTQEYTDFHNINELKTVLYKSIDSGIVDQLEKFLWTNLKSLLEHLKYVFLGEKDTLLVIVSSKLSKVEEENLVYVLRDYREVVKKVILKLLDTRMIYPISDSNWVSLVYVVPKRIDVAITKKSVGKLVPARIPIASNDQEKKTSTCPFSMFPYRRMLFRLCNALTSFYRCMVNIFCKYVEKVIEVFMDNFTTYGHSFDECLVNLTKILQRCLEFNLILNYKKCHFMVDRGLLFVHIVSFEGIEVDKAKTDVINSLPYPKIVREIRFFPCQCKFLQTCPQGFLEDFTTILSSLAERQRVRARSGIQGRI</sequence>
<name>A0A5B6W675_9ROSI</name>
<dbReference type="SUPFAM" id="SSF56672">
    <property type="entry name" value="DNA/RNA polymerases"/>
    <property type="match status" value="1"/>
</dbReference>
<dbReference type="PANTHER" id="PTHR33067:SF15">
    <property type="entry name" value="RNA-DIRECTED DNA POLYMERASE"/>
    <property type="match status" value="1"/>
</dbReference>
<dbReference type="AlphaFoldDB" id="A0A5B6W675"/>
<dbReference type="PANTHER" id="PTHR33067">
    <property type="entry name" value="RNA-DIRECTED DNA POLYMERASE-RELATED"/>
    <property type="match status" value="1"/>
</dbReference>
<dbReference type="CDD" id="cd00303">
    <property type="entry name" value="retropepsin_like"/>
    <property type="match status" value="1"/>
</dbReference>
<dbReference type="Gene3D" id="2.40.70.10">
    <property type="entry name" value="Acid Proteases"/>
    <property type="match status" value="1"/>
</dbReference>
<protein>
    <submittedName>
        <fullName evidence="1">Retrovirus-related Pol polyprotein from transposon 17.6</fullName>
    </submittedName>
</protein>